<dbReference type="eggNOG" id="COG1302">
    <property type="taxonomic scope" value="Bacteria"/>
</dbReference>
<feature type="region of interest" description="Disordered" evidence="2">
    <location>
        <begin position="1"/>
        <end position="80"/>
    </location>
</feature>
<evidence type="ECO:0000313" key="3">
    <source>
        <dbReference type="EMBL" id="ADK67732.1"/>
    </source>
</evidence>
<feature type="region of interest" description="Disordered" evidence="2">
    <location>
        <begin position="243"/>
        <end position="265"/>
    </location>
</feature>
<dbReference type="Proteomes" id="UP000000333">
    <property type="component" value="Chromosome"/>
</dbReference>
<dbReference type="Pfam" id="PF03780">
    <property type="entry name" value="Asp23"/>
    <property type="match status" value="1"/>
</dbReference>
<sequence length="288" mass="28668">MSKNRTRNHFSAMTAGGQATGGELVPDAASADKAPTAGTQDGIGTQDGAGTQTAEAQAGVSAEMGAAGHSESPRDASDGGHASVVLATTKSVGVESAGADPAGTGLSASAVTDDLDDDEDLDSEDSLTFSNGVIEKIVALAMRDVPGVIGMKGSWFNRVQETFGTTDSRKGVTVEVTPEASVRVNISVLIEYGAYAPQVFEDVKRAVVKQVSGMTGLSVAGVNLRIEDVLTAEEAAARNRAAAAADAGGMDPAPTEATDARAASATVAPASAAASAAEKGSALAAEGE</sequence>
<evidence type="ECO:0000256" key="1">
    <source>
        <dbReference type="ARBA" id="ARBA00005721"/>
    </source>
</evidence>
<name>E1QZB8_OLSUV</name>
<keyword evidence="4" id="KW-1185">Reference proteome</keyword>
<feature type="compositionally biased region" description="Acidic residues" evidence="2">
    <location>
        <begin position="113"/>
        <end position="124"/>
    </location>
</feature>
<comment type="similarity">
    <text evidence="1">Belongs to the asp23 family.</text>
</comment>
<dbReference type="PANTHER" id="PTHR34297:SF3">
    <property type="entry name" value="ALKALINE SHOCK PROTEIN 23"/>
    <property type="match status" value="1"/>
</dbReference>
<dbReference type="HOGENOM" id="CLU_965897_0_0_11"/>
<dbReference type="InterPro" id="IPR005531">
    <property type="entry name" value="Asp23"/>
</dbReference>
<feature type="region of interest" description="Disordered" evidence="2">
    <location>
        <begin position="95"/>
        <end position="124"/>
    </location>
</feature>
<proteinExistence type="inferred from homology"/>
<evidence type="ECO:0000256" key="2">
    <source>
        <dbReference type="SAM" id="MobiDB-lite"/>
    </source>
</evidence>
<feature type="compositionally biased region" description="Low complexity" evidence="2">
    <location>
        <begin position="36"/>
        <end position="59"/>
    </location>
</feature>
<dbReference type="RefSeq" id="WP_013251484.1">
    <property type="nucleotide sequence ID" value="NC_014363.1"/>
</dbReference>
<dbReference type="GeneID" id="86583505"/>
<dbReference type="KEGG" id="ols:Olsu_0617"/>
<accession>E1QZB8</accession>
<dbReference type="STRING" id="633147.Olsu_0617"/>
<protein>
    <recommendedName>
        <fullName evidence="5">Asp23/Gls24 family envelope stress response protein</fullName>
    </recommendedName>
</protein>
<dbReference type="AlphaFoldDB" id="E1QZB8"/>
<organism evidence="3 4">
    <name type="scientific">Olsenella uli (strain ATCC 49627 / DSM 7084 / CCUG 31166 / CIP 109912 / JCM 12494 / LMG 11480 / NCIMB 702895 / VPI D76D-27C)</name>
    <name type="common">Lactobacillus uli</name>
    <dbReference type="NCBI Taxonomy" id="633147"/>
    <lineage>
        <taxon>Bacteria</taxon>
        <taxon>Bacillati</taxon>
        <taxon>Actinomycetota</taxon>
        <taxon>Coriobacteriia</taxon>
        <taxon>Coriobacteriales</taxon>
        <taxon>Atopobiaceae</taxon>
        <taxon>Olsenella</taxon>
    </lineage>
</organism>
<dbReference type="PATRIC" id="fig|633147.7.peg.935"/>
<evidence type="ECO:0000313" key="4">
    <source>
        <dbReference type="Proteomes" id="UP000000333"/>
    </source>
</evidence>
<reference evidence="3 4" key="1">
    <citation type="journal article" date="2010" name="Stand. Genomic Sci.">
        <title>Complete genome sequence of Olsenella uli type strain (VPI D76D-27C).</title>
        <authorList>
            <person name="Goker M."/>
            <person name="Held B."/>
            <person name="Lucas S."/>
            <person name="Nolan M."/>
            <person name="Yasawong M."/>
            <person name="Glavina Del Rio T."/>
            <person name="Tice H."/>
            <person name="Cheng J.F."/>
            <person name="Bruce D."/>
            <person name="Detter J.C."/>
            <person name="Tapia R."/>
            <person name="Han C."/>
            <person name="Goodwin L."/>
            <person name="Pitluck S."/>
            <person name="Liolios K."/>
            <person name="Ivanova N."/>
            <person name="Mavromatis K."/>
            <person name="Mikhailova N."/>
            <person name="Pati A."/>
            <person name="Chen A."/>
            <person name="Palaniappan K."/>
            <person name="Land M."/>
            <person name="Hauser L."/>
            <person name="Chang Y.J."/>
            <person name="Jeffries C.D."/>
            <person name="Rohde M."/>
            <person name="Sikorski J."/>
            <person name="Pukall R."/>
            <person name="Woyke T."/>
            <person name="Bristow J."/>
            <person name="Eisen J.A."/>
            <person name="Markowitz V."/>
            <person name="Hugenholtz P."/>
            <person name="Kyrpides N.C."/>
            <person name="Klenk H.P."/>
            <person name="Lapidus A."/>
        </authorList>
    </citation>
    <scope>NUCLEOTIDE SEQUENCE [LARGE SCALE GENOMIC DNA]</scope>
    <source>
        <strain evidence="4">ATCC 49627 / DSM 7084 / CIP 109912 / JCM 12494 / NCIMB 702895 / VPI D76D-27C</strain>
    </source>
</reference>
<evidence type="ECO:0008006" key="5">
    <source>
        <dbReference type="Google" id="ProtNLM"/>
    </source>
</evidence>
<dbReference type="PANTHER" id="PTHR34297">
    <property type="entry name" value="HYPOTHETICAL CYTOSOLIC PROTEIN-RELATED"/>
    <property type="match status" value="1"/>
</dbReference>
<gene>
    <name evidence="3" type="ordered locus">Olsu_0617</name>
</gene>
<dbReference type="EMBL" id="CP002106">
    <property type="protein sequence ID" value="ADK67732.1"/>
    <property type="molecule type" value="Genomic_DNA"/>
</dbReference>